<dbReference type="EMBL" id="JAULBC010000006">
    <property type="protein sequence ID" value="MEX6689401.1"/>
    <property type="molecule type" value="Genomic_DNA"/>
</dbReference>
<keyword evidence="2" id="KW-1003">Cell membrane</keyword>
<comment type="caution">
    <text evidence="4">The sequence shown here is derived from an EMBL/GenBank/DDBJ whole genome shotgun (WGS) entry which is preliminary data.</text>
</comment>
<dbReference type="Proteomes" id="UP001560573">
    <property type="component" value="Unassembled WGS sequence"/>
</dbReference>
<evidence type="ECO:0000313" key="5">
    <source>
        <dbReference type="Proteomes" id="UP001560573"/>
    </source>
</evidence>
<dbReference type="InterPro" id="IPR015943">
    <property type="entry name" value="WD40/YVTN_repeat-like_dom_sf"/>
</dbReference>
<dbReference type="Pfam" id="PF06977">
    <property type="entry name" value="SdiA-regulated"/>
    <property type="match status" value="1"/>
</dbReference>
<evidence type="ECO:0000256" key="2">
    <source>
        <dbReference type="ARBA" id="ARBA00022475"/>
    </source>
</evidence>
<protein>
    <submittedName>
        <fullName evidence="4">SdiA-regulated domain-containing protein</fullName>
    </submittedName>
</protein>
<comment type="subcellular location">
    <subcellularLocation>
        <location evidence="1">Cell membrane</location>
    </subcellularLocation>
</comment>
<evidence type="ECO:0000256" key="1">
    <source>
        <dbReference type="ARBA" id="ARBA00004236"/>
    </source>
</evidence>
<proteinExistence type="predicted"/>
<organism evidence="4 5">
    <name type="scientific">Danxiaibacter flavus</name>
    <dbReference type="NCBI Taxonomy" id="3049108"/>
    <lineage>
        <taxon>Bacteria</taxon>
        <taxon>Pseudomonadati</taxon>
        <taxon>Bacteroidota</taxon>
        <taxon>Chitinophagia</taxon>
        <taxon>Chitinophagales</taxon>
        <taxon>Chitinophagaceae</taxon>
        <taxon>Danxiaibacter</taxon>
    </lineage>
</organism>
<dbReference type="SUPFAM" id="SSF101898">
    <property type="entry name" value="NHL repeat"/>
    <property type="match status" value="1"/>
</dbReference>
<dbReference type="PROSITE" id="PS51257">
    <property type="entry name" value="PROKAR_LIPOPROTEIN"/>
    <property type="match status" value="1"/>
</dbReference>
<evidence type="ECO:0000313" key="4">
    <source>
        <dbReference type="EMBL" id="MEX6689401.1"/>
    </source>
</evidence>
<keyword evidence="5" id="KW-1185">Reference proteome</keyword>
<accession>A0ABV3ZJX2</accession>
<dbReference type="InterPro" id="IPR009722">
    <property type="entry name" value="YjiK/CarP"/>
</dbReference>
<sequence length="285" mass="32351">MKLKYAIIFSYLYIIITSITACAQKKIFPSPANYDLNTPEKFTMTESLQEISGITFNNLKNDTIYAIQDEEGKLFFWQLGSRKISSAKFGKRGDYEDLAILNNVVFVLRSDGTLYSFPLSAKTESSINSKEWVNLLPKGEYEGLHADAKQNNLYVLCKKCADDKSSKEVSGYVLTVSNDSLINSSQFSIDVKQIQALTEKKNVKFRPSALTFNLRTNEWFILSASNKMLVITDENWKVKQVFDLDPGTFLQPEGIAFDSEHNLYISNEGDDLKNGNVLKFKFLNK</sequence>
<reference evidence="4 5" key="1">
    <citation type="submission" date="2023-07" db="EMBL/GenBank/DDBJ databases">
        <authorList>
            <person name="Lian W.-H."/>
        </authorList>
    </citation>
    <scope>NUCLEOTIDE SEQUENCE [LARGE SCALE GENOMIC DNA]</scope>
    <source>
        <strain evidence="4 5">SYSU DXS3180</strain>
    </source>
</reference>
<gene>
    <name evidence="4" type="ORF">QTN47_17965</name>
</gene>
<evidence type="ECO:0000256" key="3">
    <source>
        <dbReference type="ARBA" id="ARBA00023136"/>
    </source>
</evidence>
<keyword evidence="3" id="KW-0472">Membrane</keyword>
<dbReference type="RefSeq" id="WP_369330808.1">
    <property type="nucleotide sequence ID" value="NZ_JAULBC010000006.1"/>
</dbReference>
<dbReference type="Gene3D" id="2.130.10.10">
    <property type="entry name" value="YVTN repeat-like/Quinoprotein amine dehydrogenase"/>
    <property type="match status" value="1"/>
</dbReference>
<name>A0ABV3ZJX2_9BACT</name>